<comment type="caution">
    <text evidence="1">The sequence shown here is derived from an EMBL/GenBank/DDBJ whole genome shotgun (WGS) entry which is preliminary data.</text>
</comment>
<dbReference type="Proteomes" id="UP000295388">
    <property type="component" value="Unassembled WGS sequence"/>
</dbReference>
<protein>
    <submittedName>
        <fullName evidence="1">Uncharacterized protein</fullName>
    </submittedName>
</protein>
<sequence>MLRVYLDQNKWVDLARAAVGHPLGEPFQDALAMCRAAVQSGIVSFPLDMYRYWETSKRGSDRSRNEVVDVMRELSRQHTMAVPVAVLDHELDLALQRRYGRPARPREQKVFGVGLRHIAGDRMEWPELDLSRHPQVAAALPPGVRAQLDNAFCEYLEEYLLRAGPTTYRGLGFDRADSNHAERFVEFENKLSAAIQQRGLTGDAIDIAVRAADFGDIKPAIIAALQNIGMTYEQFEGSLTARGLLQFMDDLPTRYVTNVLRSAKHRQTQQKWEPNDFTDIVAPEAVKIFEAGWLGIH</sequence>
<evidence type="ECO:0000313" key="1">
    <source>
        <dbReference type="EMBL" id="TDO33205.1"/>
    </source>
</evidence>
<name>A0A4R6JF55_9ACTN</name>
<gene>
    <name evidence="1" type="ORF">EV643_1333</name>
</gene>
<dbReference type="EMBL" id="SNWQ01000033">
    <property type="protein sequence ID" value="TDO33205.1"/>
    <property type="molecule type" value="Genomic_DNA"/>
</dbReference>
<keyword evidence="2" id="KW-1185">Reference proteome</keyword>
<dbReference type="AlphaFoldDB" id="A0A4R6JF55"/>
<proteinExistence type="predicted"/>
<evidence type="ECO:0000313" key="2">
    <source>
        <dbReference type="Proteomes" id="UP000295388"/>
    </source>
</evidence>
<reference evidence="1 2" key="1">
    <citation type="submission" date="2019-03" db="EMBL/GenBank/DDBJ databases">
        <title>Genomic Encyclopedia of Type Strains, Phase III (KMG-III): the genomes of soil and plant-associated and newly described type strains.</title>
        <authorList>
            <person name="Whitman W."/>
        </authorList>
    </citation>
    <scope>NUCLEOTIDE SEQUENCE [LARGE SCALE GENOMIC DNA]</scope>
    <source>
        <strain evidence="1 2">VKM Ac-2527</strain>
    </source>
</reference>
<organism evidence="1 2">
    <name type="scientific">Kribbella caucasensis</name>
    <dbReference type="NCBI Taxonomy" id="2512215"/>
    <lineage>
        <taxon>Bacteria</taxon>
        <taxon>Bacillati</taxon>
        <taxon>Actinomycetota</taxon>
        <taxon>Actinomycetes</taxon>
        <taxon>Propionibacteriales</taxon>
        <taxon>Kribbellaceae</taxon>
        <taxon>Kribbella</taxon>
    </lineage>
</organism>
<accession>A0A4R6JF55</accession>